<organism evidence="1 2">
    <name type="scientific">Bosea thiooxidans</name>
    <dbReference type="NCBI Taxonomy" id="53254"/>
    <lineage>
        <taxon>Bacteria</taxon>
        <taxon>Pseudomonadati</taxon>
        <taxon>Pseudomonadota</taxon>
        <taxon>Alphaproteobacteria</taxon>
        <taxon>Hyphomicrobiales</taxon>
        <taxon>Boseaceae</taxon>
        <taxon>Bosea</taxon>
    </lineage>
</organism>
<comment type="caution">
    <text evidence="1">The sequence shown here is derived from an EMBL/GenBank/DDBJ whole genome shotgun (WGS) entry which is preliminary data.</text>
</comment>
<dbReference type="EMBL" id="LMAR01000036">
    <property type="protein sequence ID" value="KQK30444.1"/>
    <property type="molecule type" value="Genomic_DNA"/>
</dbReference>
<sequence>MKIEIDLSPYLGPGDAGALERLLAQGWSLKPEFGPVFCLRHRTVIANEPATKLIEFNGESWHGSGWEATLLWNDYLYCERRKTLAEAVGDIRDMVQAARSGDGAKFANPRFGRLEPR</sequence>
<accession>A0A0Q3L179</accession>
<gene>
    <name evidence="1" type="ORF">ARD30_13545</name>
</gene>
<proteinExistence type="predicted"/>
<dbReference type="Proteomes" id="UP000051562">
    <property type="component" value="Unassembled WGS sequence"/>
</dbReference>
<name>A0A0Q3L179_9HYPH</name>
<evidence type="ECO:0000313" key="1">
    <source>
        <dbReference type="EMBL" id="KQK30444.1"/>
    </source>
</evidence>
<dbReference type="AlphaFoldDB" id="A0A0Q3L179"/>
<reference evidence="1 2" key="1">
    <citation type="submission" date="2015-10" db="EMBL/GenBank/DDBJ databases">
        <title>Draft genome of Bosea thiooxidans.</title>
        <authorList>
            <person name="Wang X."/>
        </authorList>
    </citation>
    <scope>NUCLEOTIDE SEQUENCE [LARGE SCALE GENOMIC DNA]</scope>
    <source>
        <strain evidence="1 2">CGMCC 9174</strain>
    </source>
</reference>
<dbReference type="RefSeq" id="WP_055728295.1">
    <property type="nucleotide sequence ID" value="NZ_LMAR01000036.1"/>
</dbReference>
<evidence type="ECO:0000313" key="2">
    <source>
        <dbReference type="Proteomes" id="UP000051562"/>
    </source>
</evidence>
<keyword evidence="2" id="KW-1185">Reference proteome</keyword>
<protein>
    <submittedName>
        <fullName evidence="1">Uncharacterized protein</fullName>
    </submittedName>
</protein>